<gene>
    <name evidence="2" type="ORF">CISG_01590</name>
</gene>
<dbReference type="Proteomes" id="UP000054559">
    <property type="component" value="Unassembled WGS sequence"/>
</dbReference>
<dbReference type="PANTHER" id="PTHR21367:SF1">
    <property type="entry name" value="ARGINYL-TRNA--PROTEIN TRANSFERASE 1"/>
    <property type="match status" value="1"/>
</dbReference>
<evidence type="ECO:0000313" key="2">
    <source>
        <dbReference type="EMBL" id="KMU77834.1"/>
    </source>
</evidence>
<evidence type="ECO:0000313" key="3">
    <source>
        <dbReference type="Proteomes" id="UP000054559"/>
    </source>
</evidence>
<evidence type="ECO:0000259" key="1">
    <source>
        <dbReference type="Pfam" id="PF04376"/>
    </source>
</evidence>
<feature type="domain" description="N-end aminoacyl transferase N-terminal" evidence="1">
    <location>
        <begin position="60"/>
        <end position="117"/>
    </location>
</feature>
<sequence>MAALGEVQPGELSFFAPRGKPILSGPESYARDPVIPCTKSCDISGMIVAIAKSADGSASYYASSTSVRVEEYEELLNRGWRRSGTLYYKPNLERSCCPHYTMRLEASSYKPRRDQKKALNRWNKFVLGQEYIRSAARLCPKTREEKKYRRNTFDLRQRVHEAEYSQLKRPVDPKTKRPIEPAHKFEVNIEADSLSLMKFVTYHRYFDSYLRH</sequence>
<dbReference type="STRING" id="454286.A0A0J8QY62"/>
<dbReference type="AlphaFoldDB" id="A0A0J8QY62"/>
<proteinExistence type="predicted"/>
<reference evidence="3" key="1">
    <citation type="journal article" date="2010" name="Genome Res.">
        <title>Population genomic sequencing of Coccidioides fungi reveals recent hybridization and transposon control.</title>
        <authorList>
            <person name="Neafsey D.E."/>
            <person name="Barker B.M."/>
            <person name="Sharpton T.J."/>
            <person name="Stajich J.E."/>
            <person name="Park D.J."/>
            <person name="Whiston E."/>
            <person name="Hung C.-Y."/>
            <person name="McMahan C."/>
            <person name="White J."/>
            <person name="Sykes S."/>
            <person name="Heiman D."/>
            <person name="Young S."/>
            <person name="Zeng Q."/>
            <person name="Abouelleil A."/>
            <person name="Aftuck L."/>
            <person name="Bessette D."/>
            <person name="Brown A."/>
            <person name="FitzGerald M."/>
            <person name="Lui A."/>
            <person name="Macdonald J.P."/>
            <person name="Priest M."/>
            <person name="Orbach M.J."/>
            <person name="Galgiani J.N."/>
            <person name="Kirkland T.N."/>
            <person name="Cole G.T."/>
            <person name="Birren B.W."/>
            <person name="Henn M.R."/>
            <person name="Taylor J.W."/>
            <person name="Rounsley S.D."/>
        </authorList>
    </citation>
    <scope>NUCLEOTIDE SEQUENCE [LARGE SCALE GENOMIC DNA]</scope>
    <source>
        <strain evidence="3">RMSCC 3703</strain>
    </source>
</reference>
<dbReference type="InterPro" id="IPR030700">
    <property type="entry name" value="N-end_Aminoacyl_Trfase"/>
</dbReference>
<dbReference type="PANTHER" id="PTHR21367">
    <property type="entry name" value="ARGININE-TRNA-PROTEIN TRANSFERASE 1"/>
    <property type="match status" value="1"/>
</dbReference>
<dbReference type="GO" id="GO:0004057">
    <property type="term" value="F:arginyl-tRNA--protein transferase activity"/>
    <property type="evidence" value="ECO:0007669"/>
    <property type="project" value="InterPro"/>
</dbReference>
<dbReference type="Pfam" id="PF04376">
    <property type="entry name" value="ATE_N"/>
    <property type="match status" value="1"/>
</dbReference>
<dbReference type="InterPro" id="IPR007471">
    <property type="entry name" value="N-end_Aminoacyl_Trfase_N"/>
</dbReference>
<protein>
    <submittedName>
        <fullName evidence="2">Arginine-tRNA-protein transferase 1</fullName>
    </submittedName>
</protein>
<dbReference type="EMBL" id="DS268121">
    <property type="protein sequence ID" value="KMU77834.1"/>
    <property type="molecule type" value="Genomic_DNA"/>
</dbReference>
<keyword evidence="2" id="KW-0808">Transferase</keyword>
<dbReference type="GO" id="GO:0005737">
    <property type="term" value="C:cytoplasm"/>
    <property type="evidence" value="ECO:0007669"/>
    <property type="project" value="TreeGrafter"/>
</dbReference>
<name>A0A0J8QY62_COCIT</name>
<accession>A0A0J8QY62</accession>
<dbReference type="OrthoDB" id="74183at2759"/>
<organism evidence="2 3">
    <name type="scientific">Coccidioides immitis RMSCC 3703</name>
    <dbReference type="NCBI Taxonomy" id="454286"/>
    <lineage>
        <taxon>Eukaryota</taxon>
        <taxon>Fungi</taxon>
        <taxon>Dikarya</taxon>
        <taxon>Ascomycota</taxon>
        <taxon>Pezizomycotina</taxon>
        <taxon>Eurotiomycetes</taxon>
        <taxon>Eurotiomycetidae</taxon>
        <taxon>Onygenales</taxon>
        <taxon>Onygenaceae</taxon>
        <taxon>Coccidioides</taxon>
    </lineage>
</organism>